<reference evidence="1 2" key="1">
    <citation type="submission" date="2024-08" db="EMBL/GenBank/DDBJ databases">
        <title>Two novel Cytobacillus novel species.</title>
        <authorList>
            <person name="Liu G."/>
        </authorList>
    </citation>
    <scope>NUCLEOTIDE SEQUENCE [LARGE SCALE GENOMIC DNA]</scope>
    <source>
        <strain evidence="1 2">FJAT-54145</strain>
    </source>
</reference>
<gene>
    <name evidence="1" type="ORF">ACFYKX_01095</name>
</gene>
<accession>A0ABW6K4V5</accession>
<comment type="caution">
    <text evidence="1">The sequence shown here is derived from an EMBL/GenBank/DDBJ whole genome shotgun (WGS) entry which is preliminary data.</text>
</comment>
<evidence type="ECO:0000313" key="2">
    <source>
        <dbReference type="Proteomes" id="UP001601059"/>
    </source>
</evidence>
<dbReference type="EMBL" id="JBIACK010000001">
    <property type="protein sequence ID" value="MFE8699209.1"/>
    <property type="molecule type" value="Genomic_DNA"/>
</dbReference>
<sequence length="133" mass="14673">MQFENSKRKWTQQSDKKEHINRLKQQIGAFVWIQALALVAETRAVTELYDLEDKDPGNEEILTGVWIQAIGQLIEAIGVSKQLLANDNPSLFAGQRTSITGDWIQSIGASVEAVGGEKSLKDAIRKGQNGLIP</sequence>
<evidence type="ECO:0000313" key="1">
    <source>
        <dbReference type="EMBL" id="MFE8699209.1"/>
    </source>
</evidence>
<organism evidence="1 2">
    <name type="scientific">Cytobacillus spartinae</name>
    <dbReference type="NCBI Taxonomy" id="3299023"/>
    <lineage>
        <taxon>Bacteria</taxon>
        <taxon>Bacillati</taxon>
        <taxon>Bacillota</taxon>
        <taxon>Bacilli</taxon>
        <taxon>Bacillales</taxon>
        <taxon>Bacillaceae</taxon>
        <taxon>Cytobacillus</taxon>
    </lineage>
</organism>
<keyword evidence="2" id="KW-1185">Reference proteome</keyword>
<protein>
    <submittedName>
        <fullName evidence="1">Uncharacterized protein</fullName>
    </submittedName>
</protein>
<dbReference type="RefSeq" id="WP_389357224.1">
    <property type="nucleotide sequence ID" value="NZ_JBIACK010000001.1"/>
</dbReference>
<proteinExistence type="predicted"/>
<dbReference type="Proteomes" id="UP001601059">
    <property type="component" value="Unassembled WGS sequence"/>
</dbReference>
<name>A0ABW6K4V5_9BACI</name>